<dbReference type="SMART" id="SM00279">
    <property type="entry name" value="HhH2"/>
    <property type="match status" value="1"/>
</dbReference>
<evidence type="ECO:0000256" key="2">
    <source>
        <dbReference type="ARBA" id="ARBA00004123"/>
    </source>
</evidence>
<dbReference type="GeneID" id="18238914"/>
<dbReference type="GO" id="GO:0003697">
    <property type="term" value="F:single-stranded DNA binding"/>
    <property type="evidence" value="ECO:0007669"/>
    <property type="project" value="InterPro"/>
</dbReference>
<dbReference type="SMART" id="SM00485">
    <property type="entry name" value="XPGN"/>
    <property type="match status" value="1"/>
</dbReference>
<keyword evidence="5" id="KW-0479">Metal-binding</keyword>
<evidence type="ECO:0000256" key="7">
    <source>
        <dbReference type="ARBA" id="ARBA00022801"/>
    </source>
</evidence>
<feature type="non-terminal residue" evidence="12">
    <location>
        <position position="284"/>
    </location>
</feature>
<evidence type="ECO:0008006" key="14">
    <source>
        <dbReference type="Google" id="ProtNLM"/>
    </source>
</evidence>
<dbReference type="SUPFAM" id="SSF47807">
    <property type="entry name" value="5' to 3' exonuclease, C-terminal subdomain"/>
    <property type="match status" value="1"/>
</dbReference>
<dbReference type="Pfam" id="PF00867">
    <property type="entry name" value="XPG_I"/>
    <property type="match status" value="1"/>
</dbReference>
<dbReference type="InterPro" id="IPR008918">
    <property type="entry name" value="HhH2"/>
</dbReference>
<feature type="non-terminal residue" evidence="12">
    <location>
        <position position="1"/>
    </location>
</feature>
<keyword evidence="9" id="KW-0539">Nucleus</keyword>
<dbReference type="OMA" id="PTQLESM"/>
<dbReference type="RefSeq" id="XP_006674890.1">
    <property type="nucleotide sequence ID" value="XM_006674827.1"/>
</dbReference>
<evidence type="ECO:0000256" key="9">
    <source>
        <dbReference type="ARBA" id="ARBA00023242"/>
    </source>
</evidence>
<evidence type="ECO:0000256" key="6">
    <source>
        <dbReference type="ARBA" id="ARBA00022759"/>
    </source>
</evidence>
<evidence type="ECO:0000256" key="4">
    <source>
        <dbReference type="ARBA" id="ARBA00022722"/>
    </source>
</evidence>
<dbReference type="EMBL" id="GL882879">
    <property type="protein sequence ID" value="EGF84058.1"/>
    <property type="molecule type" value="Genomic_DNA"/>
</dbReference>
<dbReference type="InterPro" id="IPR029060">
    <property type="entry name" value="PIN-like_dom_sf"/>
</dbReference>
<dbReference type="PRINTS" id="PR00066">
    <property type="entry name" value="XRODRMPGMNTG"/>
</dbReference>
<dbReference type="InterPro" id="IPR006084">
    <property type="entry name" value="XPG/Rad2"/>
</dbReference>
<evidence type="ECO:0000259" key="11">
    <source>
        <dbReference type="SMART" id="SM00485"/>
    </source>
</evidence>
<evidence type="ECO:0000313" key="13">
    <source>
        <dbReference type="Proteomes" id="UP000007241"/>
    </source>
</evidence>
<dbReference type="PANTHER" id="PTHR16171">
    <property type="entry name" value="DNA REPAIR PROTEIN COMPLEMENTING XP-G CELLS-RELATED"/>
    <property type="match status" value="1"/>
</dbReference>
<dbReference type="STRING" id="684364.F4NUZ5"/>
<name>F4NUZ5_BATDJ</name>
<dbReference type="InterPro" id="IPR006085">
    <property type="entry name" value="XPG_DNA_repair_N"/>
</dbReference>
<keyword evidence="7" id="KW-0378">Hydrolase</keyword>
<evidence type="ECO:0000256" key="5">
    <source>
        <dbReference type="ARBA" id="ARBA00022723"/>
    </source>
</evidence>
<dbReference type="HOGENOM" id="CLU_981941_0_0_1"/>
<evidence type="ECO:0000259" key="10">
    <source>
        <dbReference type="SMART" id="SM00484"/>
    </source>
</evidence>
<dbReference type="Gene3D" id="1.10.150.20">
    <property type="entry name" value="5' to 3' exonuclease, C-terminal subdomain"/>
    <property type="match status" value="1"/>
</dbReference>
<sequence>IVDSHASIWLHQFLKAMRSRDGNLLHGAHIIGFFRRICKLLFYGILPVFVFDGATPALKRQTIASRRHRRATVEQSLRKTAERILSLQLQKRALIVNWQQRKSCVPLLLFIFGIPYIVATTEAESQCAFLQKQGLVEGIVTDDSDVFVFGGEVVYKNMFTQTRSVEIYTMDRLQEQLGLSREKLILLAYLLGSDYTPGLVGIGPVTSVEILNEWCNLDYSKGGRNLAKKLDIPDGFPDLRVLNAYINPVVDQDLTNFTWGEPDLEGIRHFLEHKLQWSHETVDQ</sequence>
<dbReference type="CDD" id="cd09868">
    <property type="entry name" value="PIN_XPG_RAD2"/>
    <property type="match status" value="1"/>
</dbReference>
<accession>F4NUZ5</accession>
<dbReference type="Pfam" id="PF00752">
    <property type="entry name" value="XPG_N"/>
    <property type="match status" value="1"/>
</dbReference>
<dbReference type="GO" id="GO:0005634">
    <property type="term" value="C:nucleus"/>
    <property type="evidence" value="ECO:0007669"/>
    <property type="project" value="UniProtKB-SubCell"/>
</dbReference>
<protein>
    <recommendedName>
        <fullName evidence="14">XPG-I domain-containing protein</fullName>
    </recommendedName>
</protein>
<feature type="domain" description="XPG N-terminal" evidence="11">
    <location>
        <begin position="1"/>
        <end position="73"/>
    </location>
</feature>
<evidence type="ECO:0000313" key="12">
    <source>
        <dbReference type="EMBL" id="EGF84058.1"/>
    </source>
</evidence>
<comment type="subcellular location">
    <subcellularLocation>
        <location evidence="2">Nucleus</location>
    </subcellularLocation>
</comment>
<dbReference type="Gene3D" id="3.40.50.1010">
    <property type="entry name" value="5'-nuclease"/>
    <property type="match status" value="1"/>
</dbReference>
<evidence type="ECO:0000256" key="3">
    <source>
        <dbReference type="ARBA" id="ARBA00005283"/>
    </source>
</evidence>
<evidence type="ECO:0000256" key="8">
    <source>
        <dbReference type="ARBA" id="ARBA00022842"/>
    </source>
</evidence>
<evidence type="ECO:0000256" key="1">
    <source>
        <dbReference type="ARBA" id="ARBA00001946"/>
    </source>
</evidence>
<reference evidence="12 13" key="1">
    <citation type="submission" date="2009-12" db="EMBL/GenBank/DDBJ databases">
        <title>The draft genome of Batrachochytrium dendrobatidis.</title>
        <authorList>
            <consortium name="US DOE Joint Genome Institute (JGI-PGF)"/>
            <person name="Kuo A."/>
            <person name="Salamov A."/>
            <person name="Schmutz J."/>
            <person name="Lucas S."/>
            <person name="Pitluck S."/>
            <person name="Rosenblum E."/>
            <person name="Stajich J."/>
            <person name="Eisen M."/>
            <person name="Grigoriev I.V."/>
        </authorList>
    </citation>
    <scope>NUCLEOTIDE SEQUENCE [LARGE SCALE GENOMIC DNA]</scope>
    <source>
        <strain evidence="13">JAM81 / FGSC 10211</strain>
    </source>
</reference>
<dbReference type="InParanoid" id="F4NUZ5"/>
<dbReference type="InterPro" id="IPR001044">
    <property type="entry name" value="XPG/Rad2_eukaryotes"/>
</dbReference>
<comment type="similarity">
    <text evidence="3">Belongs to the XPG/RAD2 endonuclease family. XPG subfamily.</text>
</comment>
<feature type="domain" description="XPG-I" evidence="10">
    <location>
        <begin position="110"/>
        <end position="179"/>
    </location>
</feature>
<dbReference type="OrthoDB" id="31113at2759"/>
<dbReference type="GO" id="GO:0006289">
    <property type="term" value="P:nucleotide-excision repair"/>
    <property type="evidence" value="ECO:0007669"/>
    <property type="project" value="InterPro"/>
</dbReference>
<dbReference type="AlphaFoldDB" id="F4NUZ5"/>
<dbReference type="InterPro" id="IPR036279">
    <property type="entry name" value="5-3_exonuclease_C_sf"/>
</dbReference>
<dbReference type="GO" id="GO:0017108">
    <property type="term" value="F:5'-flap endonuclease activity"/>
    <property type="evidence" value="ECO:0000318"/>
    <property type="project" value="GO_Central"/>
</dbReference>
<dbReference type="SUPFAM" id="SSF88723">
    <property type="entry name" value="PIN domain-like"/>
    <property type="match status" value="1"/>
</dbReference>
<dbReference type="Proteomes" id="UP000007241">
    <property type="component" value="Unassembled WGS sequence"/>
</dbReference>
<comment type="cofactor">
    <cofactor evidence="1">
        <name>Mg(2+)</name>
        <dbReference type="ChEBI" id="CHEBI:18420"/>
    </cofactor>
</comment>
<dbReference type="InterPro" id="IPR006086">
    <property type="entry name" value="XPG-I_dom"/>
</dbReference>
<keyword evidence="6" id="KW-0255">Endonuclease</keyword>
<organism evidence="12 13">
    <name type="scientific">Batrachochytrium dendrobatidis (strain JAM81 / FGSC 10211)</name>
    <name type="common">Frog chytrid fungus</name>
    <dbReference type="NCBI Taxonomy" id="684364"/>
    <lineage>
        <taxon>Eukaryota</taxon>
        <taxon>Fungi</taxon>
        <taxon>Fungi incertae sedis</taxon>
        <taxon>Chytridiomycota</taxon>
        <taxon>Chytridiomycota incertae sedis</taxon>
        <taxon>Chytridiomycetes</taxon>
        <taxon>Rhizophydiales</taxon>
        <taxon>Rhizophydiales incertae sedis</taxon>
        <taxon>Batrachochytrium</taxon>
    </lineage>
</organism>
<dbReference type="GO" id="GO:0046872">
    <property type="term" value="F:metal ion binding"/>
    <property type="evidence" value="ECO:0007669"/>
    <property type="project" value="UniProtKB-KW"/>
</dbReference>
<dbReference type="SMART" id="SM00484">
    <property type="entry name" value="XPGI"/>
    <property type="match status" value="1"/>
</dbReference>
<proteinExistence type="inferred from homology"/>
<dbReference type="PANTHER" id="PTHR16171:SF7">
    <property type="entry name" value="DNA REPAIR PROTEIN RAD2"/>
    <property type="match status" value="1"/>
</dbReference>
<dbReference type="FunFam" id="3.40.50.1010:FF:000147">
    <property type="entry name" value="Predicted protein"/>
    <property type="match status" value="1"/>
</dbReference>
<dbReference type="PRINTS" id="PR00853">
    <property type="entry name" value="XPGRADSUPER"/>
</dbReference>
<gene>
    <name evidence="12" type="ORF">BATDEDRAFT_2594</name>
</gene>
<keyword evidence="8" id="KW-0460">Magnesium</keyword>
<keyword evidence="4" id="KW-0540">Nuclease</keyword>
<keyword evidence="13" id="KW-1185">Reference proteome</keyword>